<dbReference type="OrthoDB" id="3540405at2"/>
<name>A0A3A4ARB5_9ACTN</name>
<keyword evidence="2" id="KW-0812">Transmembrane</keyword>
<feature type="compositionally biased region" description="Basic residues" evidence="1">
    <location>
        <begin position="23"/>
        <end position="32"/>
    </location>
</feature>
<evidence type="ECO:0000313" key="3">
    <source>
        <dbReference type="EMBL" id="RJL32388.1"/>
    </source>
</evidence>
<evidence type="ECO:0008006" key="5">
    <source>
        <dbReference type="Google" id="ProtNLM"/>
    </source>
</evidence>
<keyword evidence="4" id="KW-1185">Reference proteome</keyword>
<feature type="transmembrane region" description="Helical" evidence="2">
    <location>
        <begin position="42"/>
        <end position="62"/>
    </location>
</feature>
<keyword evidence="2" id="KW-1133">Transmembrane helix</keyword>
<gene>
    <name evidence="3" type="ORF">D5H75_12635</name>
</gene>
<protein>
    <recommendedName>
        <fullName evidence="5">Alkaline shock response membrane anchor protein AmaP</fullName>
    </recommendedName>
</protein>
<evidence type="ECO:0000256" key="2">
    <source>
        <dbReference type="SAM" id="Phobius"/>
    </source>
</evidence>
<dbReference type="EMBL" id="QZEY01000004">
    <property type="protein sequence ID" value="RJL32388.1"/>
    <property type="molecule type" value="Genomic_DNA"/>
</dbReference>
<reference evidence="3 4" key="1">
    <citation type="submission" date="2018-09" db="EMBL/GenBank/DDBJ databases">
        <title>YIM 75507 draft genome.</title>
        <authorList>
            <person name="Tang S."/>
            <person name="Feng Y."/>
        </authorList>
    </citation>
    <scope>NUCLEOTIDE SEQUENCE [LARGE SCALE GENOMIC DNA]</scope>
    <source>
        <strain evidence="3 4">YIM 75507</strain>
    </source>
</reference>
<organism evidence="3 4">
    <name type="scientific">Bailinhaonella thermotolerans</name>
    <dbReference type="NCBI Taxonomy" id="1070861"/>
    <lineage>
        <taxon>Bacteria</taxon>
        <taxon>Bacillati</taxon>
        <taxon>Actinomycetota</taxon>
        <taxon>Actinomycetes</taxon>
        <taxon>Streptosporangiales</taxon>
        <taxon>Streptosporangiaceae</taxon>
        <taxon>Bailinhaonella</taxon>
    </lineage>
</organism>
<keyword evidence="2" id="KW-0472">Membrane</keyword>
<dbReference type="RefSeq" id="WP_119926636.1">
    <property type="nucleotide sequence ID" value="NZ_QZEY01000004.1"/>
</dbReference>
<evidence type="ECO:0000256" key="1">
    <source>
        <dbReference type="SAM" id="MobiDB-lite"/>
    </source>
</evidence>
<sequence length="194" mass="20991">MPLAPTTHDETPAAPPAEPGAPRFRKRERRPRGLGMRLGNRAGLVGVGLTLTGLGAYSLLRAAGRLGQAREAVFTPPGDERIWYGVAALGVATAVLGARWLARVVGPRARGSRTGAGTAMLGVALKGIEGVRWINVGIVRHGRRQRLGLTVSCDPQADLRELRIRLDREVVARVRRVCDDERLPALARVHITRR</sequence>
<comment type="caution">
    <text evidence="3">The sequence shown here is derived from an EMBL/GenBank/DDBJ whole genome shotgun (WGS) entry which is preliminary data.</text>
</comment>
<dbReference type="Proteomes" id="UP000265768">
    <property type="component" value="Unassembled WGS sequence"/>
</dbReference>
<evidence type="ECO:0000313" key="4">
    <source>
        <dbReference type="Proteomes" id="UP000265768"/>
    </source>
</evidence>
<accession>A0A3A4ARB5</accession>
<feature type="transmembrane region" description="Helical" evidence="2">
    <location>
        <begin position="82"/>
        <end position="102"/>
    </location>
</feature>
<feature type="region of interest" description="Disordered" evidence="1">
    <location>
        <begin position="1"/>
        <end position="32"/>
    </location>
</feature>
<dbReference type="AlphaFoldDB" id="A0A3A4ARB5"/>
<proteinExistence type="predicted"/>